<feature type="chain" id="PRO_5039422802" description="Septation ring formation regulator EzrA" evidence="2">
    <location>
        <begin position="22"/>
        <end position="592"/>
    </location>
</feature>
<reference evidence="4 5" key="1">
    <citation type="submission" date="2018-01" db="EMBL/GenBank/DDBJ databases">
        <title>The whole genome sequencing and assembly of Paenibacillus chitinolyticus KCCM 41400 strain.</title>
        <authorList>
            <person name="Kim J.-Y."/>
            <person name="Park M.-K."/>
            <person name="Lee Y.-J."/>
            <person name="Yi H."/>
            <person name="Bahn Y.-S."/>
            <person name="Kim J.F."/>
            <person name="Lee D.-W."/>
        </authorList>
    </citation>
    <scope>NUCLEOTIDE SEQUENCE [LARGE SCALE GENOMIC DNA]</scope>
    <source>
        <strain evidence="4 5">KCCM 41400</strain>
    </source>
</reference>
<reference evidence="3 6" key="2">
    <citation type="submission" date="2022-05" db="EMBL/GenBank/DDBJ databases">
        <title>Genome Sequencing of Bee-Associated Microbes.</title>
        <authorList>
            <person name="Dunlap C."/>
        </authorList>
    </citation>
    <scope>NUCLEOTIDE SEQUENCE [LARGE SCALE GENOMIC DNA]</scope>
    <source>
        <strain evidence="3 6">NRRL B-23120</strain>
    </source>
</reference>
<dbReference type="Proteomes" id="UP000288943">
    <property type="component" value="Chromosome"/>
</dbReference>
<dbReference type="AlphaFoldDB" id="A0A410X495"/>
<accession>A0A410X495</accession>
<evidence type="ECO:0000313" key="6">
    <source>
        <dbReference type="Proteomes" id="UP001527202"/>
    </source>
</evidence>
<dbReference type="RefSeq" id="WP_042234344.1">
    <property type="nucleotide sequence ID" value="NZ_CP026520.1"/>
</dbReference>
<dbReference type="EMBL" id="JAMDMJ010000027">
    <property type="protein sequence ID" value="MCY9598056.1"/>
    <property type="molecule type" value="Genomic_DNA"/>
</dbReference>
<keyword evidence="1" id="KW-0175">Coiled coil</keyword>
<name>A0A410X495_9BACL</name>
<protein>
    <recommendedName>
        <fullName evidence="7">Septation ring formation regulator EzrA</fullName>
    </recommendedName>
</protein>
<keyword evidence="6" id="KW-1185">Reference proteome</keyword>
<evidence type="ECO:0000256" key="2">
    <source>
        <dbReference type="SAM" id="SignalP"/>
    </source>
</evidence>
<dbReference type="EMBL" id="CP026520">
    <property type="protein sequence ID" value="QAV21416.1"/>
    <property type="molecule type" value="Genomic_DNA"/>
</dbReference>
<evidence type="ECO:0000313" key="3">
    <source>
        <dbReference type="EMBL" id="MCY9598056.1"/>
    </source>
</evidence>
<dbReference type="Proteomes" id="UP001527202">
    <property type="component" value="Unassembled WGS sequence"/>
</dbReference>
<feature type="signal peptide" evidence="2">
    <location>
        <begin position="1"/>
        <end position="21"/>
    </location>
</feature>
<evidence type="ECO:0008006" key="7">
    <source>
        <dbReference type="Google" id="ProtNLM"/>
    </source>
</evidence>
<organism evidence="4 5">
    <name type="scientific">Paenibacillus chitinolyticus</name>
    <dbReference type="NCBI Taxonomy" id="79263"/>
    <lineage>
        <taxon>Bacteria</taxon>
        <taxon>Bacillati</taxon>
        <taxon>Bacillota</taxon>
        <taxon>Bacilli</taxon>
        <taxon>Bacillales</taxon>
        <taxon>Paenibacillaceae</taxon>
        <taxon>Paenibacillus</taxon>
    </lineage>
</organism>
<keyword evidence="2" id="KW-0732">Signal</keyword>
<evidence type="ECO:0000256" key="1">
    <source>
        <dbReference type="SAM" id="Coils"/>
    </source>
</evidence>
<gene>
    <name evidence="3" type="ORF">M5X16_20075</name>
    <name evidence="4" type="ORF">PC41400_28585</name>
</gene>
<dbReference type="GeneID" id="95378752"/>
<evidence type="ECO:0000313" key="5">
    <source>
        <dbReference type="Proteomes" id="UP000288943"/>
    </source>
</evidence>
<sequence>MKKIWVRNLLAFSLLTGIAHTSFMTQEAAAESSRTSAVQGYTVQSGTIREAGGMTAAAPLLADGMFVAVSDKDENVNHIGLKELGIFAGIIFVIYQSFRIFRQRKRKEKLLGEAQAYSTDLYRDSERLGLLADLYKGPSAEKRIRPVEAELKDVSSILDEMTAMISGIKISFIGNVKTMEETMGECRVLLRQYQGVYGSLKASIDKLCELEKQNDKVVSELQAKIESLLARAKDRSAAYRVDDLEEELLSLQKRIGIIDREQMSDFIDVQEHLAPEREQLAEIERLLAELPELHNRQQKFKGQIESARDDVNRSIREHGLDSSDLTSFASLDRAEALSAAMLEALNAGRIREAARISSDVTGLIKHSVIAAGELAELRESLTKTLRLLKSGLRELDYPESAFKEELKRVKEYFAESVWSFMRGEFDQFTALVREITPKLPEVENMLAEGRFNEGGKKLIALMEKYELAEKKYVRLQVYEAANKELNGLRERVHACWMDFQETVSFISSEGLEEALHSRDLGDLKYKIHDRKEMIDRRMSSPPIQLDRLRRDAEAMSADIQAYRARVEQIADQQEEYEDEEESKSVVINVNFK</sequence>
<feature type="coiled-coil region" evidence="1">
    <location>
        <begin position="545"/>
        <end position="579"/>
    </location>
</feature>
<evidence type="ECO:0000313" key="4">
    <source>
        <dbReference type="EMBL" id="QAV21416.1"/>
    </source>
</evidence>
<dbReference type="OrthoDB" id="2511697at2"/>
<dbReference type="KEGG" id="pchi:PC41400_28585"/>
<proteinExistence type="predicted"/>